<dbReference type="SMART" id="SM00421">
    <property type="entry name" value="HTH_LUXR"/>
    <property type="match status" value="1"/>
</dbReference>
<keyword evidence="3" id="KW-1185">Reference proteome</keyword>
<dbReference type="Gene3D" id="3.40.50.1820">
    <property type="entry name" value="alpha/beta hydrolase"/>
    <property type="match status" value="1"/>
</dbReference>
<keyword evidence="2" id="KW-0378">Hydrolase</keyword>
<dbReference type="Gene3D" id="1.10.10.10">
    <property type="entry name" value="Winged helix-like DNA-binding domain superfamily/Winged helix DNA-binding domain"/>
    <property type="match status" value="1"/>
</dbReference>
<dbReference type="InterPro" id="IPR000792">
    <property type="entry name" value="Tscrpt_reg_LuxR_C"/>
</dbReference>
<dbReference type="SUPFAM" id="SSF46894">
    <property type="entry name" value="C-terminal effector domain of the bipartite response regulators"/>
    <property type="match status" value="1"/>
</dbReference>
<dbReference type="Pfam" id="PF00196">
    <property type="entry name" value="GerE"/>
    <property type="match status" value="1"/>
</dbReference>
<organism evidence="2 3">
    <name type="scientific">Nocardioides koreensis</name>
    <dbReference type="NCBI Taxonomy" id="433651"/>
    <lineage>
        <taxon>Bacteria</taxon>
        <taxon>Bacillati</taxon>
        <taxon>Actinomycetota</taxon>
        <taxon>Actinomycetes</taxon>
        <taxon>Propionibacteriales</taxon>
        <taxon>Nocardioidaceae</taxon>
        <taxon>Nocardioides</taxon>
    </lineage>
</organism>
<proteinExistence type="predicted"/>
<dbReference type="InterPro" id="IPR036388">
    <property type="entry name" value="WH-like_DNA-bd_sf"/>
</dbReference>
<feature type="domain" description="HTH luxR-type" evidence="1">
    <location>
        <begin position="273"/>
        <end position="338"/>
    </location>
</feature>
<name>A0ABP5LHL0_9ACTN</name>
<protein>
    <submittedName>
        <fullName evidence="2">Alpha/beta fold hydrolase</fullName>
    </submittedName>
</protein>
<evidence type="ECO:0000259" key="1">
    <source>
        <dbReference type="PROSITE" id="PS50043"/>
    </source>
</evidence>
<dbReference type="CDD" id="cd06170">
    <property type="entry name" value="LuxR_C_like"/>
    <property type="match status" value="1"/>
</dbReference>
<dbReference type="InterPro" id="IPR000073">
    <property type="entry name" value="AB_hydrolase_1"/>
</dbReference>
<comment type="caution">
    <text evidence="2">The sequence shown here is derived from an EMBL/GenBank/DDBJ whole genome shotgun (WGS) entry which is preliminary data.</text>
</comment>
<dbReference type="PANTHER" id="PTHR43433">
    <property type="entry name" value="HYDROLASE, ALPHA/BETA FOLD FAMILY PROTEIN"/>
    <property type="match status" value="1"/>
</dbReference>
<dbReference type="PRINTS" id="PR00038">
    <property type="entry name" value="HTHLUXR"/>
</dbReference>
<dbReference type="RefSeq" id="WP_344150958.1">
    <property type="nucleotide sequence ID" value="NZ_BAAAQR010000005.1"/>
</dbReference>
<dbReference type="InterPro" id="IPR050471">
    <property type="entry name" value="AB_hydrolase"/>
</dbReference>
<evidence type="ECO:0000313" key="2">
    <source>
        <dbReference type="EMBL" id="GAA2145437.1"/>
    </source>
</evidence>
<dbReference type="InterPro" id="IPR029058">
    <property type="entry name" value="AB_hydrolase_fold"/>
</dbReference>
<accession>A0ABP5LHL0</accession>
<dbReference type="Proteomes" id="UP001501771">
    <property type="component" value="Unassembled WGS sequence"/>
</dbReference>
<reference evidence="3" key="1">
    <citation type="journal article" date="2019" name="Int. J. Syst. Evol. Microbiol.">
        <title>The Global Catalogue of Microorganisms (GCM) 10K type strain sequencing project: providing services to taxonomists for standard genome sequencing and annotation.</title>
        <authorList>
            <consortium name="The Broad Institute Genomics Platform"/>
            <consortium name="The Broad Institute Genome Sequencing Center for Infectious Disease"/>
            <person name="Wu L."/>
            <person name="Ma J."/>
        </authorList>
    </citation>
    <scope>NUCLEOTIDE SEQUENCE [LARGE SCALE GENOMIC DNA]</scope>
    <source>
        <strain evidence="3">JCM 16022</strain>
    </source>
</reference>
<dbReference type="Pfam" id="PF00561">
    <property type="entry name" value="Abhydrolase_1"/>
    <property type="match status" value="1"/>
</dbReference>
<gene>
    <name evidence="2" type="ORF">GCM10009844_20130</name>
</gene>
<dbReference type="EMBL" id="BAAAQR010000005">
    <property type="protein sequence ID" value="GAA2145437.1"/>
    <property type="molecule type" value="Genomic_DNA"/>
</dbReference>
<dbReference type="PRINTS" id="PR00111">
    <property type="entry name" value="ABHYDROLASE"/>
</dbReference>
<dbReference type="SUPFAM" id="SSF53474">
    <property type="entry name" value="alpha/beta-Hydrolases"/>
    <property type="match status" value="1"/>
</dbReference>
<dbReference type="PANTHER" id="PTHR43433:SF8">
    <property type="entry name" value="BIFUNCTIONAL LIPASE_ADENYLATE CYCLASE LIPJ"/>
    <property type="match status" value="1"/>
</dbReference>
<evidence type="ECO:0000313" key="3">
    <source>
        <dbReference type="Proteomes" id="UP001501771"/>
    </source>
</evidence>
<sequence length="340" mass="36468">MQQRLATTRTDHGVQVAYASAGHGRPLLFVGGWLSHLELSWALPAERQMLEGLGQGRTLLRYDRPGCGLSDRTSPVEPSPDSELDAVAAVLVAAGIERTDVVASSLGVPLMVEWAARHPGTVDRLVLYGGWARGADLGTTELREHVIGLVAASWGLGADVLTDIFAPEASAGTRAALSTYQREASSPETAAALLRLCYRIDVTESLGRVRSPTLVVHREQDRAAPLAQAQLIASTVPRARLQVLPGRSHLPFVGDAGLLVGTIRTFLGLPVDVPTTAPSLTPRQREVAGLVADGLTNREIGRRLGIDERSAEGHLERIRLRLGVRSRAQVAAWWVATTHD</sequence>
<dbReference type="PROSITE" id="PS50043">
    <property type="entry name" value="HTH_LUXR_2"/>
    <property type="match status" value="1"/>
</dbReference>
<dbReference type="InterPro" id="IPR016032">
    <property type="entry name" value="Sig_transdc_resp-reg_C-effctor"/>
</dbReference>
<dbReference type="GO" id="GO:0016787">
    <property type="term" value="F:hydrolase activity"/>
    <property type="evidence" value="ECO:0007669"/>
    <property type="project" value="UniProtKB-KW"/>
</dbReference>